<reference evidence="1 2" key="1">
    <citation type="submission" date="2019-12" db="EMBL/GenBank/DDBJ databases">
        <title>Engineering Photorhabdus to improve their lethality against agricultural pests.</title>
        <authorList>
            <person name="Machado R.A.R."/>
        </authorList>
    </citation>
    <scope>NUCLEOTIDE SEQUENCE [LARGE SCALE GENOMIC DNA]</scope>
    <source>
        <strain evidence="1 2">M-HU2</strain>
    </source>
</reference>
<organism evidence="1 2">
    <name type="scientific">Photorhabdus kayaii</name>
    <dbReference type="NCBI Taxonomy" id="230088"/>
    <lineage>
        <taxon>Bacteria</taxon>
        <taxon>Pseudomonadati</taxon>
        <taxon>Pseudomonadota</taxon>
        <taxon>Gammaproteobacteria</taxon>
        <taxon>Enterobacterales</taxon>
        <taxon>Morganellaceae</taxon>
        <taxon>Photorhabdus</taxon>
    </lineage>
</organism>
<dbReference type="RefSeq" id="WP_146748142.1">
    <property type="nucleotide sequence ID" value="NZ_CAWPKC010000056.1"/>
</dbReference>
<protein>
    <submittedName>
        <fullName evidence="1">Uncharacterized protein</fullName>
    </submittedName>
</protein>
<sequence>MSLTIRRYLKAAGSIMDIMPSTNYMKLVSSESDLEQIRNDMAAISQDVAKVLSAQGYKDVKPGKYKHSR</sequence>
<comment type="caution">
    <text evidence="1">The sequence shown here is derived from an EMBL/GenBank/DDBJ whole genome shotgun (WGS) entry which is preliminary data.</text>
</comment>
<proteinExistence type="predicted"/>
<keyword evidence="2" id="KW-1185">Reference proteome</keyword>
<accession>A0ABX0B7X8</accession>
<dbReference type="Proteomes" id="UP000470051">
    <property type="component" value="Unassembled WGS sequence"/>
</dbReference>
<name>A0ABX0B7X8_9GAMM</name>
<evidence type="ECO:0000313" key="2">
    <source>
        <dbReference type="Proteomes" id="UP000470051"/>
    </source>
</evidence>
<gene>
    <name evidence="1" type="ORF">GPY42_22920</name>
</gene>
<dbReference type="EMBL" id="WSFE01000056">
    <property type="protein sequence ID" value="NDL27868.1"/>
    <property type="molecule type" value="Genomic_DNA"/>
</dbReference>
<evidence type="ECO:0000313" key="1">
    <source>
        <dbReference type="EMBL" id="NDL27868.1"/>
    </source>
</evidence>